<feature type="domain" description="NTF2" evidence="1">
    <location>
        <begin position="23"/>
        <end position="137"/>
    </location>
</feature>
<reference evidence="2 3" key="1">
    <citation type="journal article" date="2022" name="bioRxiv">
        <title>Genomics of Preaxostyla Flagellates Illuminates Evolutionary Transitions and the Path Towards Mitochondrial Loss.</title>
        <authorList>
            <person name="Novak L.V.F."/>
            <person name="Treitli S.C."/>
            <person name="Pyrih J."/>
            <person name="Halakuc P."/>
            <person name="Pipaliya S.V."/>
            <person name="Vacek V."/>
            <person name="Brzon O."/>
            <person name="Soukal P."/>
            <person name="Eme L."/>
            <person name="Dacks J.B."/>
            <person name="Karnkowska A."/>
            <person name="Elias M."/>
            <person name="Hampl V."/>
        </authorList>
    </citation>
    <scope>NUCLEOTIDE SEQUENCE [LARGE SCALE GENOMIC DNA]</scope>
    <source>
        <strain evidence="2">NAU3</strain>
        <tissue evidence="2">Gut</tissue>
    </source>
</reference>
<sequence length="145" mass="16681">MEIDQPQTPTVSEDDSDNSPINQLLQFLQSYYQLLECEPFTIVQFYCKDSIVLRNGQILRDDKATLKEYLLDEPKVVRVVESYQIQFIDEGDPPTYLVNLTGSYTTDSGGKATFIQSFIIQGEGEKDYIIKSDVYRSYVQNKVIQ</sequence>
<evidence type="ECO:0000259" key="1">
    <source>
        <dbReference type="PROSITE" id="PS50177"/>
    </source>
</evidence>
<organism evidence="2 3">
    <name type="scientific">Blattamonas nauphoetae</name>
    <dbReference type="NCBI Taxonomy" id="2049346"/>
    <lineage>
        <taxon>Eukaryota</taxon>
        <taxon>Metamonada</taxon>
        <taxon>Preaxostyla</taxon>
        <taxon>Oxymonadida</taxon>
        <taxon>Blattamonas</taxon>
    </lineage>
</organism>
<proteinExistence type="predicted"/>
<dbReference type="InterPro" id="IPR032710">
    <property type="entry name" value="NTF2-like_dom_sf"/>
</dbReference>
<gene>
    <name evidence="2" type="ORF">BLNAU_754</name>
</gene>
<dbReference type="Gene3D" id="3.10.450.50">
    <property type="match status" value="1"/>
</dbReference>
<name>A0ABQ9YKF2_9EUKA</name>
<dbReference type="InterPro" id="IPR018222">
    <property type="entry name" value="Nuclear_transport_factor_2_euk"/>
</dbReference>
<dbReference type="SUPFAM" id="SSF54427">
    <property type="entry name" value="NTF2-like"/>
    <property type="match status" value="1"/>
</dbReference>
<dbReference type="InterPro" id="IPR002075">
    <property type="entry name" value="NTF2_dom"/>
</dbReference>
<comment type="caution">
    <text evidence="2">The sequence shown here is derived from an EMBL/GenBank/DDBJ whole genome shotgun (WGS) entry which is preliminary data.</text>
</comment>
<keyword evidence="3" id="KW-1185">Reference proteome</keyword>
<accession>A0ABQ9YKF2</accession>
<evidence type="ECO:0000313" key="3">
    <source>
        <dbReference type="Proteomes" id="UP001281761"/>
    </source>
</evidence>
<protein>
    <recommendedName>
        <fullName evidence="1">NTF2 domain-containing protein</fullName>
    </recommendedName>
</protein>
<dbReference type="Proteomes" id="UP001281761">
    <property type="component" value="Unassembled WGS sequence"/>
</dbReference>
<evidence type="ECO:0000313" key="2">
    <source>
        <dbReference type="EMBL" id="KAK2964223.1"/>
    </source>
</evidence>
<dbReference type="EMBL" id="JARBJD010000003">
    <property type="protein sequence ID" value="KAK2964223.1"/>
    <property type="molecule type" value="Genomic_DNA"/>
</dbReference>
<dbReference type="PROSITE" id="PS50177">
    <property type="entry name" value="NTF2_DOMAIN"/>
    <property type="match status" value="1"/>
</dbReference>
<dbReference type="Pfam" id="PF02136">
    <property type="entry name" value="NTF2"/>
    <property type="match status" value="1"/>
</dbReference>